<keyword evidence="1" id="KW-0175">Coiled coil</keyword>
<dbReference type="EMBL" id="LAZR01039153">
    <property type="protein sequence ID" value="KKL17707.1"/>
    <property type="molecule type" value="Genomic_DNA"/>
</dbReference>
<reference evidence="2" key="1">
    <citation type="journal article" date="2015" name="Nature">
        <title>Complex archaea that bridge the gap between prokaryotes and eukaryotes.</title>
        <authorList>
            <person name="Spang A."/>
            <person name="Saw J.H."/>
            <person name="Jorgensen S.L."/>
            <person name="Zaremba-Niedzwiedzka K."/>
            <person name="Martijn J."/>
            <person name="Lind A.E."/>
            <person name="van Eijk R."/>
            <person name="Schleper C."/>
            <person name="Guy L."/>
            <person name="Ettema T.J."/>
        </authorList>
    </citation>
    <scope>NUCLEOTIDE SEQUENCE</scope>
</reference>
<organism evidence="2">
    <name type="scientific">marine sediment metagenome</name>
    <dbReference type="NCBI Taxonomy" id="412755"/>
    <lineage>
        <taxon>unclassified sequences</taxon>
        <taxon>metagenomes</taxon>
        <taxon>ecological metagenomes</taxon>
    </lineage>
</organism>
<name>A0A0F9BUV6_9ZZZZ</name>
<dbReference type="AlphaFoldDB" id="A0A0F9BUV6"/>
<feature type="coiled-coil region" evidence="1">
    <location>
        <begin position="90"/>
        <end position="117"/>
    </location>
</feature>
<evidence type="ECO:0000313" key="2">
    <source>
        <dbReference type="EMBL" id="KKL17707.1"/>
    </source>
</evidence>
<sequence>MERLEDWNDITFDEAIKEIKSLRQSLGGAVQNAECREEKKDKEIERLRELVKSAYMRGHADAFGFVSGEHAWNNSDIKQQVLRRSEMGIEQVQREDRDGLEEENEQLKKDLKIYGRHKSNCRYYYTENKCTCGFEQTLKEEG</sequence>
<comment type="caution">
    <text evidence="2">The sequence shown here is derived from an EMBL/GenBank/DDBJ whole genome shotgun (WGS) entry which is preliminary data.</text>
</comment>
<evidence type="ECO:0000256" key="1">
    <source>
        <dbReference type="SAM" id="Coils"/>
    </source>
</evidence>
<protein>
    <submittedName>
        <fullName evidence="2">Uncharacterized protein</fullName>
    </submittedName>
</protein>
<accession>A0A0F9BUV6</accession>
<proteinExistence type="predicted"/>
<gene>
    <name evidence="2" type="ORF">LCGC14_2482870</name>
</gene>